<gene>
    <name evidence="3" type="ORF">EXE58_11345</name>
</gene>
<evidence type="ECO:0000313" key="4">
    <source>
        <dbReference type="Proteomes" id="UP000294853"/>
    </source>
</evidence>
<accession>A0A4P7IFN5</accession>
<feature type="transmembrane region" description="Helical" evidence="1">
    <location>
        <begin position="54"/>
        <end position="72"/>
    </location>
</feature>
<keyword evidence="3" id="KW-0808">Transferase</keyword>
<feature type="transmembrane region" description="Helical" evidence="1">
    <location>
        <begin position="355"/>
        <end position="373"/>
    </location>
</feature>
<feature type="transmembrane region" description="Helical" evidence="1">
    <location>
        <begin position="328"/>
        <end position="349"/>
    </location>
</feature>
<dbReference type="OrthoDB" id="9796461at2"/>
<keyword evidence="3" id="KW-0012">Acyltransferase</keyword>
<keyword evidence="1" id="KW-0812">Transmembrane</keyword>
<keyword evidence="1" id="KW-0472">Membrane</keyword>
<feature type="transmembrane region" description="Helical" evidence="1">
    <location>
        <begin position="84"/>
        <end position="101"/>
    </location>
</feature>
<feature type="transmembrane region" description="Helical" evidence="1">
    <location>
        <begin position="274"/>
        <end position="293"/>
    </location>
</feature>
<feature type="transmembrane region" description="Helical" evidence="1">
    <location>
        <begin position="248"/>
        <end position="267"/>
    </location>
</feature>
<evidence type="ECO:0000313" key="3">
    <source>
        <dbReference type="EMBL" id="QBX55998.1"/>
    </source>
</evidence>
<feature type="domain" description="Acyltransferase 3" evidence="2">
    <location>
        <begin position="50"/>
        <end position="371"/>
    </location>
</feature>
<feature type="transmembrane region" description="Helical" evidence="1">
    <location>
        <begin position="299"/>
        <end position="316"/>
    </location>
</feature>
<organism evidence="3 4">
    <name type="scientific">Nocardioides seonyuensis</name>
    <dbReference type="NCBI Taxonomy" id="2518371"/>
    <lineage>
        <taxon>Bacteria</taxon>
        <taxon>Bacillati</taxon>
        <taxon>Actinomycetota</taxon>
        <taxon>Actinomycetes</taxon>
        <taxon>Propionibacteriales</taxon>
        <taxon>Nocardioidaceae</taxon>
        <taxon>Nocardioides</taxon>
    </lineage>
</organism>
<feature type="transmembrane region" description="Helical" evidence="1">
    <location>
        <begin position="221"/>
        <end position="242"/>
    </location>
</feature>
<sequence>MRKDFIASDHLLSVCTHRTSHRRTAQRLFGPRRSQRLGCRSVQTLDPHHNSLNLVRLVLACTVLFAHSYTLSGNGLGPLVNGQHLGTWAVYMFFCLSGFLITGSRLRTRFGAYLTHRIARIYPGFLACLVVVAFGFAPIAYLHDRGTLDGFLTTAPTPLGHVFTNLGLNIREYGVAGTLATAPHPGAWNGSLWSLYYEFLCYLAIGGLLAIGFVRRRPLLLVPVFALTVWAAADPETTLAYFGGHGEIGLLLTVMPFFFGGAALYAVRDHVPVTWWVAVPGLAVFAGLVAWQGGWGPHAGAPLLTLFLLWLGKVLPCPRWIRRNDISYGCYVYAFPSQQLVVVLGGAAYGTYVHAALSVPLMVVLATISWYVVERPAMRAVRGHRPAANEGDLAETPPNTVVAPLLPGAAEATIPVATPTGTP</sequence>
<feature type="transmembrane region" description="Helical" evidence="1">
    <location>
        <begin position="121"/>
        <end position="142"/>
    </location>
</feature>
<dbReference type="Proteomes" id="UP000294853">
    <property type="component" value="Chromosome"/>
</dbReference>
<reference evidence="3 4" key="1">
    <citation type="submission" date="2019-03" db="EMBL/GenBank/DDBJ databases">
        <title>Three New Species of Nocardioides, Nocardioides euryhalodurans sp. nov., Nocardioides seonyuensis sp. nov. and Nocardioides eburneoflavus sp. nov. Iolated from Soil.</title>
        <authorList>
            <person name="Roh S.G."/>
            <person name="Lee C."/>
            <person name="Kim M.-K."/>
            <person name="Kim S.B."/>
        </authorList>
    </citation>
    <scope>NUCLEOTIDE SEQUENCE [LARGE SCALE GENOMIC DNA]</scope>
    <source>
        <strain evidence="3 4">MMS17-SY207-3</strain>
    </source>
</reference>
<dbReference type="EMBL" id="CP038436">
    <property type="protein sequence ID" value="QBX55998.1"/>
    <property type="molecule type" value="Genomic_DNA"/>
</dbReference>
<proteinExistence type="predicted"/>
<dbReference type="InterPro" id="IPR002656">
    <property type="entry name" value="Acyl_transf_3_dom"/>
</dbReference>
<dbReference type="AlphaFoldDB" id="A0A4P7IFN5"/>
<keyword evidence="4" id="KW-1185">Reference proteome</keyword>
<dbReference type="KEGG" id="nsn:EXE58_11345"/>
<name>A0A4P7IFN5_9ACTN</name>
<keyword evidence="1" id="KW-1133">Transmembrane helix</keyword>
<feature type="transmembrane region" description="Helical" evidence="1">
    <location>
        <begin position="195"/>
        <end position="214"/>
    </location>
</feature>
<protein>
    <submittedName>
        <fullName evidence="3">Acyltransferase</fullName>
    </submittedName>
</protein>
<evidence type="ECO:0000256" key="1">
    <source>
        <dbReference type="SAM" id="Phobius"/>
    </source>
</evidence>
<evidence type="ECO:0000259" key="2">
    <source>
        <dbReference type="Pfam" id="PF01757"/>
    </source>
</evidence>
<dbReference type="GO" id="GO:0016747">
    <property type="term" value="F:acyltransferase activity, transferring groups other than amino-acyl groups"/>
    <property type="evidence" value="ECO:0007669"/>
    <property type="project" value="InterPro"/>
</dbReference>
<dbReference type="Pfam" id="PF01757">
    <property type="entry name" value="Acyl_transf_3"/>
    <property type="match status" value="1"/>
</dbReference>